<dbReference type="Proteomes" id="UP000429555">
    <property type="component" value="Unassembled WGS sequence"/>
</dbReference>
<dbReference type="EMBL" id="WKJZ01000005">
    <property type="protein sequence ID" value="MVW77212.1"/>
    <property type="molecule type" value="Genomic_DNA"/>
</dbReference>
<name>A0A6I4L242_9PSED</name>
<evidence type="ECO:0000313" key="1">
    <source>
        <dbReference type="EMBL" id="MVW77212.1"/>
    </source>
</evidence>
<keyword evidence="2" id="KW-1185">Reference proteome</keyword>
<dbReference type="RefSeq" id="WP_160347868.1">
    <property type="nucleotide sequence ID" value="NZ_WKJZ01000005.1"/>
</dbReference>
<reference evidence="1 2" key="1">
    <citation type="submission" date="2019-11" db="EMBL/GenBank/DDBJ databases">
        <title>Pseudomonas flavidum sp. nov., isolated from Baiyang Lake.</title>
        <authorList>
            <person name="Zhao Y."/>
        </authorList>
    </citation>
    <scope>NUCLEOTIDE SEQUENCE [LARGE SCALE GENOMIC DNA]</scope>
    <source>
        <strain evidence="2">R-22-3 w-18</strain>
    </source>
</reference>
<evidence type="ECO:0000313" key="2">
    <source>
        <dbReference type="Proteomes" id="UP000429555"/>
    </source>
</evidence>
<gene>
    <name evidence="1" type="ORF">GJV18_17980</name>
</gene>
<dbReference type="AlphaFoldDB" id="A0A6I4L242"/>
<comment type="caution">
    <text evidence="1">The sequence shown here is derived from an EMBL/GenBank/DDBJ whole genome shotgun (WGS) entry which is preliminary data.</text>
</comment>
<organism evidence="1 2">
    <name type="scientific">Pseudomonas xionganensis</name>
    <dbReference type="NCBI Taxonomy" id="2654845"/>
    <lineage>
        <taxon>Bacteria</taxon>
        <taxon>Pseudomonadati</taxon>
        <taxon>Pseudomonadota</taxon>
        <taxon>Gammaproteobacteria</taxon>
        <taxon>Pseudomonadales</taxon>
        <taxon>Pseudomonadaceae</taxon>
        <taxon>Pseudomonas</taxon>
    </lineage>
</organism>
<accession>A0A6I4L242</accession>
<protein>
    <submittedName>
        <fullName evidence="1">Uncharacterized protein</fullName>
    </submittedName>
</protein>
<proteinExistence type="predicted"/>
<sequence>MYHRPIHDEVMSRASRLASDCHPLVAERHADELARYVRVTSACDALESFLGARPRMDDDVFAVLAQRRAEIADLIALANLDAYEQELPSGLYLAIPFFPRCSDKQPVWLVNRTAKPITYICRSLYAYASTDDGVDEYQAAGSAFKDGIAVSAVIAPGERLQVDDYSMSFDGDFVSNRRIVLTIDGERREWFVSVPKLGGYLWDKELHGFHALKDVTER</sequence>